<dbReference type="VEuPathDB" id="FungiDB:RhiirA1_531858"/>
<name>A0A2I1DR19_9GLOM</name>
<dbReference type="EMBL" id="LLXH01000158">
    <property type="protein sequence ID" value="PKC71609.1"/>
    <property type="molecule type" value="Genomic_DNA"/>
</dbReference>
<dbReference type="EMBL" id="LLXJ01000129">
    <property type="protein sequence ID" value="PKC14559.1"/>
    <property type="molecule type" value="Genomic_DNA"/>
</dbReference>
<protein>
    <recommendedName>
        <fullName evidence="9">Kelch-like protein 17</fullName>
    </recommendedName>
</protein>
<dbReference type="PROSITE" id="PS51886">
    <property type="entry name" value="TLDC"/>
    <property type="match status" value="1"/>
</dbReference>
<evidence type="ECO:0000313" key="4">
    <source>
        <dbReference type="EMBL" id="PKC14559.1"/>
    </source>
</evidence>
<evidence type="ECO:0000313" key="8">
    <source>
        <dbReference type="Proteomes" id="UP000684084"/>
    </source>
</evidence>
<evidence type="ECO:0000259" key="1">
    <source>
        <dbReference type="PROSITE" id="PS50097"/>
    </source>
</evidence>
<feature type="domain" description="BTB" evidence="1">
    <location>
        <begin position="22"/>
        <end position="95"/>
    </location>
</feature>
<reference evidence="5 6" key="3">
    <citation type="submission" date="2017-10" db="EMBL/GenBank/DDBJ databases">
        <title>Extensive intraspecific genome diversity in a model arbuscular mycorrhizal fungus.</title>
        <authorList>
            <person name="Chen E.C.H."/>
            <person name="Morin E."/>
            <person name="Baudet D."/>
            <person name="Noel J."/>
            <person name="Ndikumana S."/>
            <person name="Charron P."/>
            <person name="St-Onge C."/>
            <person name="Giorgi J."/>
            <person name="Grigoriev I.V."/>
            <person name="Roux C."/>
            <person name="Martin F.M."/>
            <person name="Corradi N."/>
        </authorList>
    </citation>
    <scope>NUCLEOTIDE SEQUENCE [LARGE SCALE GENOMIC DNA]</scope>
    <source>
        <strain evidence="5 6">A1</strain>
    </source>
</reference>
<dbReference type="OrthoDB" id="6359816at2759"/>
<dbReference type="InterPro" id="IPR011333">
    <property type="entry name" value="SKP1/BTB/POZ_sf"/>
</dbReference>
<dbReference type="PANTHER" id="PTHR24410:SF23">
    <property type="entry name" value="BTB DOMAIN-CONTAINING PROTEIN-RELATED"/>
    <property type="match status" value="1"/>
</dbReference>
<reference evidence="5 6" key="4">
    <citation type="submission" date="2017-10" db="EMBL/GenBank/DDBJ databases">
        <title>Genome analyses suggest a sexual origin of heterokaryosis in a supposedly ancient asexual fungus.</title>
        <authorList>
            <person name="Corradi N."/>
            <person name="Sedzielewska K."/>
            <person name="Noel J."/>
            <person name="Charron P."/>
            <person name="Farinelli L."/>
            <person name="Marton T."/>
            <person name="Kruger M."/>
            <person name="Pelin A."/>
            <person name="Brachmann A."/>
            <person name="Corradi N."/>
        </authorList>
    </citation>
    <scope>NUCLEOTIDE SEQUENCE [LARGE SCALE GENOMIC DNA]</scope>
    <source>
        <strain evidence="5 6">A1</strain>
    </source>
</reference>
<dbReference type="VEuPathDB" id="FungiDB:RhiirFUN_006480"/>
<dbReference type="Proteomes" id="UP000232688">
    <property type="component" value="Unassembled WGS sequence"/>
</dbReference>
<reference evidence="3" key="5">
    <citation type="submission" date="2020-05" db="EMBL/GenBank/DDBJ databases">
        <authorList>
            <person name="Rincon C."/>
            <person name="Sanders R I."/>
            <person name="Robbins C."/>
            <person name="Chaturvedi A."/>
        </authorList>
    </citation>
    <scope>NUCLEOTIDE SEQUENCE</scope>
    <source>
        <strain evidence="3">CHB12</strain>
    </source>
</reference>
<evidence type="ECO:0008006" key="9">
    <source>
        <dbReference type="Google" id="ProtNLM"/>
    </source>
</evidence>
<dbReference type="Pfam" id="PF00651">
    <property type="entry name" value="BTB"/>
    <property type="match status" value="1"/>
</dbReference>
<comment type="caution">
    <text evidence="3">The sequence shown here is derived from an EMBL/GenBank/DDBJ whole genome shotgun (WGS) entry which is preliminary data.</text>
</comment>
<feature type="domain" description="TLDc" evidence="2">
    <location>
        <begin position="297"/>
        <end position="464"/>
    </location>
</feature>
<reference evidence="4 7" key="2">
    <citation type="submission" date="2017-09" db="EMBL/GenBank/DDBJ databases">
        <title>Extensive intraspecific genome diversity in a model arbuscular mycorrhizal fungus.</title>
        <authorList>
            <person name="Chen E.C."/>
            <person name="Morin E."/>
            <person name="Beaudet D."/>
            <person name="Noel J."/>
            <person name="Ndikumana S."/>
            <person name="Charron P."/>
            <person name="St-Onge C."/>
            <person name="Giorgi J."/>
            <person name="Grigoriev I.V."/>
            <person name="Roux C."/>
            <person name="Martin F.M."/>
            <person name="Corradi N."/>
        </authorList>
    </citation>
    <scope>NUCLEOTIDE SEQUENCE [LARGE SCALE GENOMIC DNA]</scope>
    <source>
        <strain evidence="4 7">A5</strain>
    </source>
</reference>
<gene>
    <name evidence="3" type="ORF">CHRIB12_LOCUS18632</name>
    <name evidence="5" type="ORF">RhiirA1_531858</name>
    <name evidence="4" type="ORF">RhiirA5_409270</name>
</gene>
<evidence type="ECO:0000313" key="3">
    <source>
        <dbReference type="EMBL" id="CAB5383960.1"/>
    </source>
</evidence>
<dbReference type="VEuPathDB" id="FungiDB:FUN_004294"/>
<proteinExistence type="predicted"/>
<dbReference type="InterPro" id="IPR006571">
    <property type="entry name" value="TLDc_dom"/>
</dbReference>
<evidence type="ECO:0000259" key="2">
    <source>
        <dbReference type="PROSITE" id="PS51886"/>
    </source>
</evidence>
<dbReference type="Proteomes" id="UP000232722">
    <property type="component" value="Unassembled WGS sequence"/>
</dbReference>
<dbReference type="InterPro" id="IPR000210">
    <property type="entry name" value="BTB/POZ_dom"/>
</dbReference>
<evidence type="ECO:0000313" key="5">
    <source>
        <dbReference type="EMBL" id="PKC71609.1"/>
    </source>
</evidence>
<dbReference type="PROSITE" id="PS50097">
    <property type="entry name" value="BTB"/>
    <property type="match status" value="1"/>
</dbReference>
<dbReference type="EMBL" id="CAGKOT010000050">
    <property type="protein sequence ID" value="CAB5383960.1"/>
    <property type="molecule type" value="Genomic_DNA"/>
</dbReference>
<dbReference type="Proteomes" id="UP000684084">
    <property type="component" value="Unassembled WGS sequence"/>
</dbReference>
<accession>A0A2I1DR19</accession>
<evidence type="ECO:0000313" key="6">
    <source>
        <dbReference type="Proteomes" id="UP000232688"/>
    </source>
</evidence>
<organism evidence="3 8">
    <name type="scientific">Rhizophagus irregularis</name>
    <dbReference type="NCBI Taxonomy" id="588596"/>
    <lineage>
        <taxon>Eukaryota</taxon>
        <taxon>Fungi</taxon>
        <taxon>Fungi incertae sedis</taxon>
        <taxon>Mucoromycota</taxon>
        <taxon>Glomeromycotina</taxon>
        <taxon>Glomeromycetes</taxon>
        <taxon>Glomerales</taxon>
        <taxon>Glomeraceae</taxon>
        <taxon>Rhizophagus</taxon>
    </lineage>
</organism>
<dbReference type="Gene3D" id="3.30.710.10">
    <property type="entry name" value="Potassium Channel Kv1.1, Chain A"/>
    <property type="match status" value="1"/>
</dbReference>
<reference evidence="4 7" key="1">
    <citation type="submission" date="2016-04" db="EMBL/GenBank/DDBJ databases">
        <title>Genome analyses suggest a sexual origin of heterokaryosis in a supposedly ancient asexual fungus.</title>
        <authorList>
            <person name="Ropars J."/>
            <person name="Sedzielewska K."/>
            <person name="Noel J."/>
            <person name="Charron P."/>
            <person name="Farinelli L."/>
            <person name="Marton T."/>
            <person name="Kruger M."/>
            <person name="Pelin A."/>
            <person name="Brachmann A."/>
            <person name="Corradi N."/>
        </authorList>
    </citation>
    <scope>NUCLEOTIDE SEQUENCE [LARGE SCALE GENOMIC DNA]</scope>
    <source>
        <strain evidence="4 7">A5</strain>
    </source>
</reference>
<sequence>MIDLRKIHNKIYEKALETGELYDTEIIVGEKPNTKTFRLHSLLLKLHSLYFRTALSNNWIKIEDKIIKLEKPNISVEVFDIITKYIYSGILYLSNNFRTNVDLLIAADELCFVDLCSHIVEYIVEKLKKDKEYLRRNFILIQQTATKLDHHTNLSQFYKDAFQQDPSLIFEAGDFITIDQKSLLDSLIENNHSLKPVEIWDKLLEWCRAQSVELKLDIEHWTANNISTFRDLIHPFIQYIDFKNIYPKDFSQKVKPYKDVFDSEYYITILEHYSFSNDSNVITKVNSANSDPMIDSRIINPEHASLLVEFIKGIKEDAFGTSYDFNLLIRGTDNGNNGFKEGTFYESCEEKGPTITFARVKNTNEILGGFNTLKWKSYGTTICDKENFIFSLDKNDLKNPIFSKVNDVNKTRRNDVNKFIPDFGDLYFLIETKEGYYNKKSYEKLIRRSGGQFEIDEYEVFQVISKL</sequence>
<dbReference type="SMR" id="A0A2I1DR19"/>
<dbReference type="PANTHER" id="PTHR24410">
    <property type="entry name" value="HL07962P-RELATED"/>
    <property type="match status" value="1"/>
</dbReference>
<dbReference type="AlphaFoldDB" id="A0A2I1DR19"/>
<dbReference type="SMART" id="SM00225">
    <property type="entry name" value="BTB"/>
    <property type="match status" value="1"/>
</dbReference>
<dbReference type="InterPro" id="IPR051481">
    <property type="entry name" value="BTB-POZ/Galectin-3-binding"/>
</dbReference>
<dbReference type="SUPFAM" id="SSF54695">
    <property type="entry name" value="POZ domain"/>
    <property type="match status" value="1"/>
</dbReference>
<dbReference type="Pfam" id="PF07534">
    <property type="entry name" value="TLD"/>
    <property type="match status" value="1"/>
</dbReference>
<evidence type="ECO:0000313" key="7">
    <source>
        <dbReference type="Proteomes" id="UP000232722"/>
    </source>
</evidence>